<comment type="caution">
    <text evidence="1">The sequence shown here is derived from an EMBL/GenBank/DDBJ whole genome shotgun (WGS) entry which is preliminary data.</text>
</comment>
<name>A0A2N5T224_9BASI</name>
<dbReference type="Proteomes" id="UP000235388">
    <property type="component" value="Unassembled WGS sequence"/>
</dbReference>
<proteinExistence type="predicted"/>
<sequence length="212" mass="24145">MAYPTLEEWRLDVHAHNKQRRPYPSTAQIEEQKPLVYWKPVNQKGLIPSDVIYFSNKMMFSGAPGSQPRPYMIARTGLTEGLSPIQNSENLAKYVIDLDHKEYRDPDTYEVLCGQRDAVHWVRFSSINGTSREEDIHARAWRPVELGRDSDGRLWFIGLAPEPQVLIPGNSLPCKVEDGTNFARFFDESKSLIPRTSKRLSPVLSGSLCTGR</sequence>
<dbReference type="AlphaFoldDB" id="A0A2N5T224"/>
<accession>A0A2N5T224</accession>
<evidence type="ECO:0000313" key="4">
    <source>
        <dbReference type="EMBL" id="PLW55777.1"/>
    </source>
</evidence>
<dbReference type="EMBL" id="PGCJ01000811">
    <property type="protein sequence ID" value="PLW19525.1"/>
    <property type="molecule type" value="Genomic_DNA"/>
</dbReference>
<gene>
    <name evidence="4" type="ORF">PCANC_01578</name>
    <name evidence="3" type="ORF">PCANC_01580</name>
    <name evidence="2" type="ORF">PCANC_09048</name>
    <name evidence="1" type="ORF">PCANC_09050</name>
</gene>
<dbReference type="EMBL" id="PGCJ01000811">
    <property type="protein sequence ID" value="PLW19543.1"/>
    <property type="molecule type" value="Genomic_DNA"/>
</dbReference>
<evidence type="ECO:0000313" key="3">
    <source>
        <dbReference type="EMBL" id="PLW55753.1"/>
    </source>
</evidence>
<evidence type="ECO:0000313" key="1">
    <source>
        <dbReference type="EMBL" id="PLW19525.1"/>
    </source>
</evidence>
<keyword evidence="5" id="KW-1185">Reference proteome</keyword>
<reference evidence="1 5" key="1">
    <citation type="submission" date="2017-11" db="EMBL/GenBank/DDBJ databases">
        <title>De novo assembly and phasing of dikaryotic genomes from two isolates of Puccinia coronata f. sp. avenae, the causal agent of oat crown rust.</title>
        <authorList>
            <person name="Miller M.E."/>
            <person name="Zhang Y."/>
            <person name="Omidvar V."/>
            <person name="Sperschneider J."/>
            <person name="Schwessinger B."/>
            <person name="Raley C."/>
            <person name="Palmer J.M."/>
            <person name="Garnica D."/>
            <person name="Upadhyaya N."/>
            <person name="Rathjen J."/>
            <person name="Taylor J.M."/>
            <person name="Park R.F."/>
            <person name="Dodds P.N."/>
            <person name="Hirsch C.D."/>
            <person name="Kianian S.F."/>
            <person name="Figueroa M."/>
        </authorList>
    </citation>
    <scope>NUCLEOTIDE SEQUENCE [LARGE SCALE GENOMIC DNA]</scope>
    <source>
        <strain evidence="1">12NC29</strain>
    </source>
</reference>
<protein>
    <submittedName>
        <fullName evidence="1">Uncharacterized protein</fullName>
    </submittedName>
</protein>
<dbReference type="EMBL" id="PGCJ01000028">
    <property type="protein sequence ID" value="PLW55777.1"/>
    <property type="molecule type" value="Genomic_DNA"/>
</dbReference>
<evidence type="ECO:0000313" key="2">
    <source>
        <dbReference type="EMBL" id="PLW19543.1"/>
    </source>
</evidence>
<organism evidence="1 5">
    <name type="scientific">Puccinia coronata f. sp. avenae</name>
    <dbReference type="NCBI Taxonomy" id="200324"/>
    <lineage>
        <taxon>Eukaryota</taxon>
        <taxon>Fungi</taxon>
        <taxon>Dikarya</taxon>
        <taxon>Basidiomycota</taxon>
        <taxon>Pucciniomycotina</taxon>
        <taxon>Pucciniomycetes</taxon>
        <taxon>Pucciniales</taxon>
        <taxon>Pucciniaceae</taxon>
        <taxon>Puccinia</taxon>
    </lineage>
</organism>
<dbReference type="OrthoDB" id="2503404at2759"/>
<evidence type="ECO:0000313" key="5">
    <source>
        <dbReference type="Proteomes" id="UP000235388"/>
    </source>
</evidence>
<dbReference type="EMBL" id="PGCJ01000028">
    <property type="protein sequence ID" value="PLW55753.1"/>
    <property type="molecule type" value="Genomic_DNA"/>
</dbReference>